<gene>
    <name evidence="1" type="ORF">SLS63_008839</name>
</gene>
<evidence type="ECO:0000313" key="2">
    <source>
        <dbReference type="Proteomes" id="UP001430848"/>
    </source>
</evidence>
<keyword evidence="2" id="KW-1185">Reference proteome</keyword>
<organism evidence="1 2">
    <name type="scientific">Diaporthe eres</name>
    <name type="common">Phomopsis oblonga</name>
    <dbReference type="NCBI Taxonomy" id="83184"/>
    <lineage>
        <taxon>Eukaryota</taxon>
        <taxon>Fungi</taxon>
        <taxon>Dikarya</taxon>
        <taxon>Ascomycota</taxon>
        <taxon>Pezizomycotina</taxon>
        <taxon>Sordariomycetes</taxon>
        <taxon>Sordariomycetidae</taxon>
        <taxon>Diaporthales</taxon>
        <taxon>Diaporthaceae</taxon>
        <taxon>Diaporthe</taxon>
        <taxon>Diaporthe eres species complex</taxon>
    </lineage>
</organism>
<sequence length="203" mass="23065">MEPKKDRIIVDANDEKDPSRVAEDARWKARNAGLWQSRWSDGDDLEWSLETTRGKVFEEIKVLARVKTLSPHKMALEERNARSKVYEDMVWARNVRDDMADLESEEARERLFDAVSKELASSRGQDDEARACGIVDWAGSDTEKLDGGYRSRAYLAIEAMCKYCESVTGEEKLGIIAQKMRPDQMHVAPSLLKKRAARASKGN</sequence>
<evidence type="ECO:0000313" key="1">
    <source>
        <dbReference type="EMBL" id="KAK7723427.1"/>
    </source>
</evidence>
<accession>A0ABR1P1F0</accession>
<proteinExistence type="predicted"/>
<name>A0ABR1P1F0_DIAER</name>
<reference evidence="1 2" key="1">
    <citation type="submission" date="2024-02" db="EMBL/GenBank/DDBJ databases">
        <title>De novo assembly and annotation of 12 fungi associated with fruit tree decline syndrome in Ontario, Canada.</title>
        <authorList>
            <person name="Sulman M."/>
            <person name="Ellouze W."/>
            <person name="Ilyukhin E."/>
        </authorList>
    </citation>
    <scope>NUCLEOTIDE SEQUENCE [LARGE SCALE GENOMIC DNA]</scope>
    <source>
        <strain evidence="1 2">M169</strain>
    </source>
</reference>
<dbReference type="Proteomes" id="UP001430848">
    <property type="component" value="Unassembled WGS sequence"/>
</dbReference>
<protein>
    <submittedName>
        <fullName evidence="1">Uncharacterized protein</fullName>
    </submittedName>
</protein>
<comment type="caution">
    <text evidence="1">The sequence shown here is derived from an EMBL/GenBank/DDBJ whole genome shotgun (WGS) entry which is preliminary data.</text>
</comment>
<dbReference type="EMBL" id="JAKNSF020000060">
    <property type="protein sequence ID" value="KAK7723427.1"/>
    <property type="molecule type" value="Genomic_DNA"/>
</dbReference>